<dbReference type="PANTHER" id="PTHR36504:SF1">
    <property type="entry name" value="LIPOPOLYSACCHARIDE EXPORT SYSTEM PROTEIN LPTA"/>
    <property type="match status" value="1"/>
</dbReference>
<sequence>MIKLVIKYSFILLAICLASVTQAQKKVKLKKADKLIGGVDKSGKRFDRFVGNVVFEQNETTIYCDSAILYKKENIVNAFGHVRITEGDSVTITSKRLTYTGDNKMAKLREDVVFKKLKSVTLYTDFLDYDRIRQQARYYNGGKLVDSANVLTSEKGYYQVNTNMASFKKNVVGKNPDYTLESDTLQYHTKTNIVYFRDHTVLTDVEGNVFEYEEGEYNTNIRKSNLAKGEVETETYTLTGNQLFLDDIRKLYRAVGEVEMISKEQDVIITGENSIYYRDKGIAKVYGKALMKKIMDLDTLFLTADTLVAIESKDPAKKRLLAYKNVQIYKSDLQGIADSLAYVTADSMLFFYDDPVLWTEGNQMTADSINVVIANNSIDRLNMDQNSFVVSTDSIDNFNQIKGREMVAFFNSGKIKKVDVTGNGESLFFALNDEETALVGMNKIFCSSMTINFKLNKADNISFYVNPDASFIPPHELKAPETRLKGFNWRIEQRPVKEEIYALDHTRNKEEVDNTPPVTKPTNVEIPGEVQMKSAPISREPKKTPIKKDN</sequence>
<dbReference type="Gene3D" id="2.60.450.10">
    <property type="entry name" value="Lipopolysaccharide (LPS) transport protein A like domain"/>
    <property type="match status" value="3"/>
</dbReference>
<proteinExistence type="predicted"/>
<dbReference type="Pfam" id="PF13100">
    <property type="entry name" value="OstA_2"/>
    <property type="match status" value="1"/>
</dbReference>
<dbReference type="GO" id="GO:0017089">
    <property type="term" value="F:glycolipid transfer activity"/>
    <property type="evidence" value="ECO:0007669"/>
    <property type="project" value="TreeGrafter"/>
</dbReference>
<feature type="domain" description="Organic solvent tolerance-like N-terminal" evidence="4">
    <location>
        <begin position="25"/>
        <end position="183"/>
    </location>
</feature>
<dbReference type="PANTHER" id="PTHR36504">
    <property type="entry name" value="LIPOPOLYSACCHARIDE EXPORT SYSTEM PROTEIN LPTA"/>
    <property type="match status" value="1"/>
</dbReference>
<evidence type="ECO:0000313" key="5">
    <source>
        <dbReference type="EMBL" id="QSE98951.1"/>
    </source>
</evidence>
<evidence type="ECO:0000256" key="3">
    <source>
        <dbReference type="SAM" id="SignalP"/>
    </source>
</evidence>
<reference evidence="5" key="1">
    <citation type="submission" date="2021-02" db="EMBL/GenBank/DDBJ databases">
        <title>Fulvivirga sp. S481 isolated from sea water.</title>
        <authorList>
            <person name="Bae S.S."/>
            <person name="Baek K."/>
        </authorList>
    </citation>
    <scope>NUCLEOTIDE SEQUENCE</scope>
    <source>
        <strain evidence="5">S481</strain>
    </source>
</reference>
<feature type="region of interest" description="Disordered" evidence="2">
    <location>
        <begin position="507"/>
        <end position="550"/>
    </location>
</feature>
<dbReference type="RefSeq" id="WP_205723465.1">
    <property type="nucleotide sequence ID" value="NZ_CP070608.1"/>
</dbReference>
<protein>
    <submittedName>
        <fullName evidence="5">Organic solvent tolerance protein OstA</fullName>
    </submittedName>
</protein>
<dbReference type="GO" id="GO:0009279">
    <property type="term" value="C:cell outer membrane"/>
    <property type="evidence" value="ECO:0007669"/>
    <property type="project" value="TreeGrafter"/>
</dbReference>
<keyword evidence="1 3" id="KW-0732">Signal</keyword>
<organism evidence="5 6">
    <name type="scientific">Fulvivirga lutea</name>
    <dbReference type="NCBI Taxonomy" id="2810512"/>
    <lineage>
        <taxon>Bacteria</taxon>
        <taxon>Pseudomonadati</taxon>
        <taxon>Bacteroidota</taxon>
        <taxon>Cytophagia</taxon>
        <taxon>Cytophagales</taxon>
        <taxon>Fulvivirgaceae</taxon>
        <taxon>Fulvivirga</taxon>
    </lineage>
</organism>
<feature type="signal peptide" evidence="3">
    <location>
        <begin position="1"/>
        <end position="23"/>
    </location>
</feature>
<keyword evidence="6" id="KW-1185">Reference proteome</keyword>
<feature type="compositionally biased region" description="Basic and acidic residues" evidence="2">
    <location>
        <begin position="539"/>
        <end position="550"/>
    </location>
</feature>
<dbReference type="Proteomes" id="UP000662783">
    <property type="component" value="Chromosome"/>
</dbReference>
<evidence type="ECO:0000256" key="2">
    <source>
        <dbReference type="SAM" id="MobiDB-lite"/>
    </source>
</evidence>
<dbReference type="AlphaFoldDB" id="A0A975A2K8"/>
<gene>
    <name evidence="5" type="ORF">JR347_07670</name>
</gene>
<evidence type="ECO:0000313" key="6">
    <source>
        <dbReference type="Proteomes" id="UP000662783"/>
    </source>
</evidence>
<name>A0A975A2K8_9BACT</name>
<dbReference type="InterPro" id="IPR052037">
    <property type="entry name" value="LPS_export_LptA"/>
</dbReference>
<dbReference type="EMBL" id="CP070608">
    <property type="protein sequence ID" value="QSE98951.1"/>
    <property type="molecule type" value="Genomic_DNA"/>
</dbReference>
<dbReference type="KEGG" id="fuv:JR347_07670"/>
<dbReference type="GO" id="GO:0015920">
    <property type="term" value="P:lipopolysaccharide transport"/>
    <property type="evidence" value="ECO:0007669"/>
    <property type="project" value="TreeGrafter"/>
</dbReference>
<feature type="chain" id="PRO_5036965699" evidence="3">
    <location>
        <begin position="24"/>
        <end position="550"/>
    </location>
</feature>
<evidence type="ECO:0000259" key="4">
    <source>
        <dbReference type="Pfam" id="PF13100"/>
    </source>
</evidence>
<accession>A0A975A2K8</accession>
<dbReference type="InterPro" id="IPR005653">
    <property type="entry name" value="OstA-like_N"/>
</dbReference>
<evidence type="ECO:0000256" key="1">
    <source>
        <dbReference type="ARBA" id="ARBA00022729"/>
    </source>
</evidence>
<dbReference type="GO" id="GO:0030288">
    <property type="term" value="C:outer membrane-bounded periplasmic space"/>
    <property type="evidence" value="ECO:0007669"/>
    <property type="project" value="TreeGrafter"/>
</dbReference>